<name>X1KI71_9ZZZZ</name>
<dbReference type="InterPro" id="IPR027417">
    <property type="entry name" value="P-loop_NTPase"/>
</dbReference>
<feature type="non-terminal residue" evidence="2">
    <location>
        <position position="1"/>
    </location>
</feature>
<accession>X1KI71</accession>
<dbReference type="GO" id="GO:0005524">
    <property type="term" value="F:ATP binding"/>
    <property type="evidence" value="ECO:0007669"/>
    <property type="project" value="InterPro"/>
</dbReference>
<organism evidence="2">
    <name type="scientific">marine sediment metagenome</name>
    <dbReference type="NCBI Taxonomy" id="412755"/>
    <lineage>
        <taxon>unclassified sequences</taxon>
        <taxon>metagenomes</taxon>
        <taxon>ecological metagenomes</taxon>
    </lineage>
</organism>
<protein>
    <recommendedName>
        <fullName evidence="1">Helicase/UvrB N-terminal domain-containing protein</fullName>
    </recommendedName>
</protein>
<evidence type="ECO:0000259" key="1">
    <source>
        <dbReference type="Pfam" id="PF04851"/>
    </source>
</evidence>
<dbReference type="InterPro" id="IPR006935">
    <property type="entry name" value="Helicase/UvrB_N"/>
</dbReference>
<feature type="domain" description="Helicase/UvrB N-terminal" evidence="1">
    <location>
        <begin position="16"/>
        <end position="125"/>
    </location>
</feature>
<dbReference type="EMBL" id="BARV01009979">
    <property type="protein sequence ID" value="GAI06383.1"/>
    <property type="molecule type" value="Genomic_DNA"/>
</dbReference>
<comment type="caution">
    <text evidence="2">The sequence shown here is derived from an EMBL/GenBank/DDBJ whole genome shotgun (WGS) entry which is preliminary data.</text>
</comment>
<dbReference type="GO" id="GO:0016787">
    <property type="term" value="F:hydrolase activity"/>
    <property type="evidence" value="ECO:0007669"/>
    <property type="project" value="InterPro"/>
</dbReference>
<proteinExistence type="predicted"/>
<dbReference type="SUPFAM" id="SSF52540">
    <property type="entry name" value="P-loop containing nucleoside triphosphate hydrolases"/>
    <property type="match status" value="1"/>
</dbReference>
<dbReference type="GO" id="GO:0003677">
    <property type="term" value="F:DNA binding"/>
    <property type="evidence" value="ECO:0007669"/>
    <property type="project" value="InterPro"/>
</dbReference>
<gene>
    <name evidence="2" type="ORF">S06H3_19478</name>
</gene>
<reference evidence="2" key="1">
    <citation type="journal article" date="2014" name="Front. Microbiol.">
        <title>High frequency of phylogenetically diverse reductive dehalogenase-homologous genes in deep subseafloor sedimentary metagenomes.</title>
        <authorList>
            <person name="Kawai M."/>
            <person name="Futagami T."/>
            <person name="Toyoda A."/>
            <person name="Takaki Y."/>
            <person name="Nishi S."/>
            <person name="Hori S."/>
            <person name="Arai W."/>
            <person name="Tsubouchi T."/>
            <person name="Morono Y."/>
            <person name="Uchiyama I."/>
            <person name="Ito T."/>
            <person name="Fujiyama A."/>
            <person name="Inagaki F."/>
            <person name="Takami H."/>
        </authorList>
    </citation>
    <scope>NUCLEOTIDE SEQUENCE</scope>
    <source>
        <strain evidence="2">Expedition CK06-06</strain>
    </source>
</reference>
<dbReference type="AlphaFoldDB" id="X1KI71"/>
<sequence>ARISIKQTLENVFIRELRDFQIHAVHHLLTVENGANFSVPGSGKTTVALAYFQILKQQGKLDSLLVIGPTSSFQPWEDEFKECLGRSANSMRLAGKPLVERLECYLVANRYELILLTYHTAANDIESIIRMLKGRKYLTR</sequence>
<dbReference type="Gene3D" id="3.40.50.300">
    <property type="entry name" value="P-loop containing nucleotide triphosphate hydrolases"/>
    <property type="match status" value="1"/>
</dbReference>
<evidence type="ECO:0000313" key="2">
    <source>
        <dbReference type="EMBL" id="GAI06383.1"/>
    </source>
</evidence>
<dbReference type="Pfam" id="PF04851">
    <property type="entry name" value="ResIII"/>
    <property type="match status" value="1"/>
</dbReference>